<organism evidence="2 3">
    <name type="scientific">Xylaria flabelliformis</name>
    <dbReference type="NCBI Taxonomy" id="2512241"/>
    <lineage>
        <taxon>Eukaryota</taxon>
        <taxon>Fungi</taxon>
        <taxon>Dikarya</taxon>
        <taxon>Ascomycota</taxon>
        <taxon>Pezizomycotina</taxon>
        <taxon>Sordariomycetes</taxon>
        <taxon>Xylariomycetidae</taxon>
        <taxon>Xylariales</taxon>
        <taxon>Xylariaceae</taxon>
        <taxon>Xylaria</taxon>
    </lineage>
</organism>
<feature type="region of interest" description="Disordered" evidence="1">
    <location>
        <begin position="43"/>
        <end position="92"/>
    </location>
</feature>
<keyword evidence="3" id="KW-1185">Reference proteome</keyword>
<dbReference type="EMBL" id="VFLP01000030">
    <property type="protein sequence ID" value="TRX93270.1"/>
    <property type="molecule type" value="Genomic_DNA"/>
</dbReference>
<proteinExistence type="predicted"/>
<evidence type="ECO:0000313" key="2">
    <source>
        <dbReference type="EMBL" id="TRX93270.1"/>
    </source>
</evidence>
<reference evidence="3" key="1">
    <citation type="submission" date="2019-06" db="EMBL/GenBank/DDBJ databases">
        <title>Draft genome sequence of the griseofulvin-producing fungus Xylaria cubensis strain G536.</title>
        <authorList>
            <person name="Mead M.E."/>
            <person name="Raja H.A."/>
            <person name="Steenwyk J.L."/>
            <person name="Knowles S.L."/>
            <person name="Oberlies N.H."/>
            <person name="Rokas A."/>
        </authorList>
    </citation>
    <scope>NUCLEOTIDE SEQUENCE [LARGE SCALE GENOMIC DNA]</scope>
    <source>
        <strain evidence="3">G536</strain>
    </source>
</reference>
<gene>
    <name evidence="2" type="ORF">FHL15_005849</name>
</gene>
<evidence type="ECO:0000313" key="3">
    <source>
        <dbReference type="Proteomes" id="UP000319160"/>
    </source>
</evidence>
<feature type="compositionally biased region" description="Polar residues" evidence="1">
    <location>
        <begin position="65"/>
        <end position="92"/>
    </location>
</feature>
<dbReference type="AlphaFoldDB" id="A0A553HZ91"/>
<comment type="caution">
    <text evidence="2">The sequence shown here is derived from an EMBL/GenBank/DDBJ whole genome shotgun (WGS) entry which is preliminary data.</text>
</comment>
<protein>
    <submittedName>
        <fullName evidence="2">Uncharacterized protein</fullName>
    </submittedName>
</protein>
<name>A0A553HZ91_9PEZI</name>
<dbReference type="Proteomes" id="UP000319160">
    <property type="component" value="Unassembled WGS sequence"/>
</dbReference>
<accession>A0A553HZ91</accession>
<evidence type="ECO:0000256" key="1">
    <source>
        <dbReference type="SAM" id="MobiDB-lite"/>
    </source>
</evidence>
<sequence length="128" mass="14040">MTRIVDASSNELAKKLAEKSDHSVSLSQKEITDVDQKLDKMNNKLIDTEIDDDEPKGPVEDPSSFYDQPASSVDEMNSAHTAVSSTGEASTASKDLVATLDAMIERWANARRRHRGARPQTGEGLRLI</sequence>